<dbReference type="SUPFAM" id="SSF52166">
    <property type="entry name" value="Ribosomal protein L4"/>
    <property type="match status" value="1"/>
</dbReference>
<evidence type="ECO:0000256" key="3">
    <source>
        <dbReference type="ARBA" id="ARBA00023274"/>
    </source>
</evidence>
<dbReference type="Proteomes" id="UP000233256">
    <property type="component" value="Unassembled WGS sequence"/>
</dbReference>
<dbReference type="Pfam" id="PF00573">
    <property type="entry name" value="Ribosomal_L4"/>
    <property type="match status" value="1"/>
</dbReference>
<comment type="function">
    <text evidence="5">Forms part of the polypeptide exit tunnel.</text>
</comment>
<dbReference type="InterPro" id="IPR002136">
    <property type="entry name" value="Ribosomal_uL4"/>
</dbReference>
<accession>A0A2N1PT33</accession>
<evidence type="ECO:0000256" key="1">
    <source>
        <dbReference type="ARBA" id="ARBA00010528"/>
    </source>
</evidence>
<reference evidence="7 8" key="1">
    <citation type="journal article" date="2017" name="ISME J.">
        <title>Potential for microbial H2 and metal transformations associated with novel bacteria and archaea in deep terrestrial subsurface sediments.</title>
        <authorList>
            <person name="Hernsdorf A.W."/>
            <person name="Amano Y."/>
            <person name="Miyakawa K."/>
            <person name="Ise K."/>
            <person name="Suzuki Y."/>
            <person name="Anantharaman K."/>
            <person name="Probst A."/>
            <person name="Burstein D."/>
            <person name="Thomas B.C."/>
            <person name="Banfield J.F."/>
        </authorList>
    </citation>
    <scope>NUCLEOTIDE SEQUENCE [LARGE SCALE GENOMIC DNA]</scope>
    <source>
        <strain evidence="7">HGW-Wallbacteria-1</strain>
    </source>
</reference>
<keyword evidence="3 5" id="KW-0687">Ribonucleoprotein</keyword>
<dbReference type="GO" id="GO:0006412">
    <property type="term" value="P:translation"/>
    <property type="evidence" value="ECO:0007669"/>
    <property type="project" value="UniProtKB-UniRule"/>
</dbReference>
<dbReference type="GO" id="GO:0005840">
    <property type="term" value="C:ribosome"/>
    <property type="evidence" value="ECO:0007669"/>
    <property type="project" value="UniProtKB-KW"/>
</dbReference>
<name>A0A2N1PT33_9BACT</name>
<evidence type="ECO:0000256" key="4">
    <source>
        <dbReference type="ARBA" id="ARBA00035244"/>
    </source>
</evidence>
<dbReference type="AlphaFoldDB" id="A0A2N1PT33"/>
<proteinExistence type="inferred from homology"/>
<dbReference type="Gene3D" id="3.40.1370.10">
    <property type="match status" value="1"/>
</dbReference>
<comment type="function">
    <text evidence="5">One of the primary rRNA binding proteins, this protein initially binds near the 5'-end of the 23S rRNA. It is important during the early stages of 50S assembly. It makes multiple contacts with different domains of the 23S rRNA in the assembled 50S subunit and ribosome.</text>
</comment>
<protein>
    <recommendedName>
        <fullName evidence="4 5">Large ribosomal subunit protein uL4</fullName>
    </recommendedName>
</protein>
<dbReference type="PANTHER" id="PTHR10746">
    <property type="entry name" value="50S RIBOSOMAL PROTEIN L4"/>
    <property type="match status" value="1"/>
</dbReference>
<keyword evidence="2 5" id="KW-0689">Ribosomal protein</keyword>
<comment type="caution">
    <text evidence="7">The sequence shown here is derived from an EMBL/GenBank/DDBJ whole genome shotgun (WGS) entry which is preliminary data.</text>
</comment>
<feature type="region of interest" description="Disordered" evidence="6">
    <location>
        <begin position="47"/>
        <end position="78"/>
    </location>
</feature>
<dbReference type="NCBIfam" id="TIGR03953">
    <property type="entry name" value="rplD_bact"/>
    <property type="match status" value="1"/>
</dbReference>
<organism evidence="7 8">
    <name type="scientific">Candidatus Wallbacteria bacterium HGW-Wallbacteria-1</name>
    <dbReference type="NCBI Taxonomy" id="2013854"/>
    <lineage>
        <taxon>Bacteria</taxon>
        <taxon>Candidatus Walliibacteriota</taxon>
    </lineage>
</organism>
<comment type="similarity">
    <text evidence="1 5">Belongs to the universal ribosomal protein uL4 family.</text>
</comment>
<keyword evidence="5" id="KW-0694">RNA-binding</keyword>
<keyword evidence="5" id="KW-0699">rRNA-binding</keyword>
<sequence length="215" mass="23778">MARVNLYDITGKLLNTVEIGDAVFGIRPNESVVHQYVKMQLANRRAGTHSALTRGEVSGTTAKPWRQKGTGRARSGSVKSPVWVHGGIVFPPKPRDYEQKMPRKVKKLAVKSVLSQKVTDERLFVLNALEMAQPMTKTIASMLNTMGLKSAVIIDHDMSESAKKSIRNIKNVKYLSLSGDVDNGISGLSVYDMLKYKNVVITSRAVSKVEEVYSK</sequence>
<evidence type="ECO:0000256" key="5">
    <source>
        <dbReference type="HAMAP-Rule" id="MF_01328"/>
    </source>
</evidence>
<dbReference type="GO" id="GO:0003735">
    <property type="term" value="F:structural constituent of ribosome"/>
    <property type="evidence" value="ECO:0007669"/>
    <property type="project" value="InterPro"/>
</dbReference>
<evidence type="ECO:0000256" key="6">
    <source>
        <dbReference type="SAM" id="MobiDB-lite"/>
    </source>
</evidence>
<dbReference type="GO" id="GO:0019843">
    <property type="term" value="F:rRNA binding"/>
    <property type="evidence" value="ECO:0007669"/>
    <property type="project" value="UniProtKB-UniRule"/>
</dbReference>
<dbReference type="EMBL" id="PGXC01000003">
    <property type="protein sequence ID" value="PKK91432.1"/>
    <property type="molecule type" value="Genomic_DNA"/>
</dbReference>
<evidence type="ECO:0000313" key="8">
    <source>
        <dbReference type="Proteomes" id="UP000233256"/>
    </source>
</evidence>
<dbReference type="InterPro" id="IPR023574">
    <property type="entry name" value="Ribosomal_uL4_dom_sf"/>
</dbReference>
<dbReference type="HAMAP" id="MF_01328_B">
    <property type="entry name" value="Ribosomal_uL4_B"/>
    <property type="match status" value="1"/>
</dbReference>
<gene>
    <name evidence="5" type="primary">rplD</name>
    <name evidence="7" type="ORF">CVV64_06625</name>
</gene>
<evidence type="ECO:0000313" key="7">
    <source>
        <dbReference type="EMBL" id="PKK91432.1"/>
    </source>
</evidence>
<dbReference type="PANTHER" id="PTHR10746:SF6">
    <property type="entry name" value="LARGE RIBOSOMAL SUBUNIT PROTEIN UL4M"/>
    <property type="match status" value="1"/>
</dbReference>
<evidence type="ECO:0000256" key="2">
    <source>
        <dbReference type="ARBA" id="ARBA00022980"/>
    </source>
</evidence>
<comment type="subunit">
    <text evidence="5">Part of the 50S ribosomal subunit.</text>
</comment>
<dbReference type="InterPro" id="IPR013005">
    <property type="entry name" value="Ribosomal_uL4-like"/>
</dbReference>
<dbReference type="GO" id="GO:1990904">
    <property type="term" value="C:ribonucleoprotein complex"/>
    <property type="evidence" value="ECO:0007669"/>
    <property type="project" value="UniProtKB-KW"/>
</dbReference>